<evidence type="ECO:0000313" key="4">
    <source>
        <dbReference type="Proteomes" id="UP001153555"/>
    </source>
</evidence>
<name>A0A9N7NSK3_STRHE</name>
<dbReference type="Proteomes" id="UP001153555">
    <property type="component" value="Unassembled WGS sequence"/>
</dbReference>
<dbReference type="AlphaFoldDB" id="A0A9N7NSK3"/>
<evidence type="ECO:0000256" key="2">
    <source>
        <dbReference type="SAM" id="MobiDB-lite"/>
    </source>
</evidence>
<keyword evidence="4" id="KW-1185">Reference proteome</keyword>
<evidence type="ECO:0000313" key="3">
    <source>
        <dbReference type="EMBL" id="CAA0842029.1"/>
    </source>
</evidence>
<protein>
    <submittedName>
        <fullName evidence="3">Uncharacterized protein</fullName>
    </submittedName>
</protein>
<proteinExistence type="predicted"/>
<organism evidence="3 4">
    <name type="scientific">Striga hermonthica</name>
    <name type="common">Purple witchweed</name>
    <name type="synonym">Buchnera hermonthica</name>
    <dbReference type="NCBI Taxonomy" id="68872"/>
    <lineage>
        <taxon>Eukaryota</taxon>
        <taxon>Viridiplantae</taxon>
        <taxon>Streptophyta</taxon>
        <taxon>Embryophyta</taxon>
        <taxon>Tracheophyta</taxon>
        <taxon>Spermatophyta</taxon>
        <taxon>Magnoliopsida</taxon>
        <taxon>eudicotyledons</taxon>
        <taxon>Gunneridae</taxon>
        <taxon>Pentapetalae</taxon>
        <taxon>asterids</taxon>
        <taxon>lamiids</taxon>
        <taxon>Lamiales</taxon>
        <taxon>Orobanchaceae</taxon>
        <taxon>Buchnereae</taxon>
        <taxon>Striga</taxon>
    </lineage>
</organism>
<reference evidence="3" key="1">
    <citation type="submission" date="2019-12" db="EMBL/GenBank/DDBJ databases">
        <authorList>
            <person name="Scholes J."/>
        </authorList>
    </citation>
    <scope>NUCLEOTIDE SEQUENCE</scope>
</reference>
<keyword evidence="1" id="KW-0175">Coiled coil</keyword>
<feature type="coiled-coil region" evidence="1">
    <location>
        <begin position="6"/>
        <end position="33"/>
    </location>
</feature>
<gene>
    <name evidence="3" type="ORF">SHERM_07897</name>
</gene>
<feature type="compositionally biased region" description="Basic and acidic residues" evidence="2">
    <location>
        <begin position="48"/>
        <end position="71"/>
    </location>
</feature>
<feature type="region of interest" description="Disordered" evidence="2">
    <location>
        <begin position="43"/>
        <end position="71"/>
    </location>
</feature>
<accession>A0A9N7NSK3</accession>
<evidence type="ECO:0000256" key="1">
    <source>
        <dbReference type="SAM" id="Coils"/>
    </source>
</evidence>
<comment type="caution">
    <text evidence="3">The sequence shown here is derived from an EMBL/GenBank/DDBJ whole genome shotgun (WGS) entry which is preliminary data.</text>
</comment>
<dbReference type="OrthoDB" id="25767at2759"/>
<feature type="non-terminal residue" evidence="3">
    <location>
        <position position="1"/>
    </location>
</feature>
<dbReference type="EMBL" id="CACSLK010034598">
    <property type="protein sequence ID" value="CAA0842029.1"/>
    <property type="molecule type" value="Genomic_DNA"/>
</dbReference>
<sequence>MEEGPNTELAKELQELEAANAQLSAQLSSCTCEKTMASDRLSGFNSMEKMKGKKVDEDDLRNKSKEDVPDTRREDMVLHHFPRRNVALKVMYFGPSYTI</sequence>